<proteinExistence type="predicted"/>
<dbReference type="EMBL" id="BAAAVA010000012">
    <property type="protein sequence ID" value="GAA2917225.1"/>
    <property type="molecule type" value="Genomic_DNA"/>
</dbReference>
<keyword evidence="2" id="KW-1185">Reference proteome</keyword>
<dbReference type="Proteomes" id="UP001501423">
    <property type="component" value="Unassembled WGS sequence"/>
</dbReference>
<comment type="caution">
    <text evidence="1">The sequence shown here is derived from an EMBL/GenBank/DDBJ whole genome shotgun (WGS) entry which is preliminary data.</text>
</comment>
<evidence type="ECO:0000313" key="2">
    <source>
        <dbReference type="Proteomes" id="UP001501423"/>
    </source>
</evidence>
<name>A0ABN3WJ33_9ACTN</name>
<accession>A0ABN3WJ33</accession>
<protein>
    <submittedName>
        <fullName evidence="1">Uncharacterized protein</fullName>
    </submittedName>
</protein>
<gene>
    <name evidence="1" type="ORF">GCM10010478_16170</name>
</gene>
<reference evidence="1 2" key="1">
    <citation type="journal article" date="2019" name="Int. J. Syst. Evol. Microbiol.">
        <title>The Global Catalogue of Microorganisms (GCM) 10K type strain sequencing project: providing services to taxonomists for standard genome sequencing and annotation.</title>
        <authorList>
            <consortium name="The Broad Institute Genomics Platform"/>
            <consortium name="The Broad Institute Genome Sequencing Center for Infectious Disease"/>
            <person name="Wu L."/>
            <person name="Ma J."/>
        </authorList>
    </citation>
    <scope>NUCLEOTIDE SEQUENCE [LARGE SCALE GENOMIC DNA]</scope>
    <source>
        <strain evidence="1 2">JCM 9650</strain>
    </source>
</reference>
<sequence length="184" mass="20113">MTAGTAGGLLQVRGTVLLGGQERMVQVQVSAVGGWGELPVTARKAAVHKVKTMLLMQGALCLVCADRHERVDPCRLCPPVLLQMHDGRGEYPTSGDMLRVYSVPARFSLVATVGEARAVYSALEVAGLEWLQTAPELRHRLMRAVVDRLLRLYPGTDPGEVRTLIWDGTRENPYPFHWALLSGG</sequence>
<evidence type="ECO:0000313" key="1">
    <source>
        <dbReference type="EMBL" id="GAA2917225.1"/>
    </source>
</evidence>
<organism evidence="1 2">
    <name type="scientific">Streptomyces erythrogriseus</name>
    <dbReference type="NCBI Taxonomy" id="284027"/>
    <lineage>
        <taxon>Bacteria</taxon>
        <taxon>Bacillati</taxon>
        <taxon>Actinomycetota</taxon>
        <taxon>Actinomycetes</taxon>
        <taxon>Kitasatosporales</taxon>
        <taxon>Streptomycetaceae</taxon>
        <taxon>Streptomyces</taxon>
        <taxon>Streptomyces griseoincarnatus group</taxon>
    </lineage>
</organism>
<dbReference type="RefSeq" id="WP_346088370.1">
    <property type="nucleotide sequence ID" value="NZ_BAAAVA010000012.1"/>
</dbReference>